<dbReference type="Gene3D" id="1.10.510.10">
    <property type="entry name" value="Transferase(Phosphotransferase) domain 1"/>
    <property type="match status" value="1"/>
</dbReference>
<dbReference type="EMBL" id="BMAR01000005">
    <property type="protein sequence ID" value="GFR43409.1"/>
    <property type="molecule type" value="Genomic_DNA"/>
</dbReference>
<proteinExistence type="predicted"/>
<dbReference type="SUPFAM" id="SSF56112">
    <property type="entry name" value="Protein kinase-like (PK-like)"/>
    <property type="match status" value="1"/>
</dbReference>
<dbReference type="Proteomes" id="UP001054857">
    <property type="component" value="Unassembled WGS sequence"/>
</dbReference>
<dbReference type="AlphaFoldDB" id="A0AAD3DK85"/>
<accession>A0AAD3DK85</accession>
<dbReference type="InterPro" id="IPR011009">
    <property type="entry name" value="Kinase-like_dom_sf"/>
</dbReference>
<gene>
    <name evidence="1" type="ORF">Agub_g4490</name>
</gene>
<name>A0AAD3DK85_9CHLO</name>
<reference evidence="1 2" key="1">
    <citation type="journal article" date="2021" name="Sci. Rep.">
        <title>Genome sequencing of the multicellular alga Astrephomene provides insights into convergent evolution of germ-soma differentiation.</title>
        <authorList>
            <person name="Yamashita S."/>
            <person name="Yamamoto K."/>
            <person name="Matsuzaki R."/>
            <person name="Suzuki S."/>
            <person name="Yamaguchi H."/>
            <person name="Hirooka S."/>
            <person name="Minakuchi Y."/>
            <person name="Miyagishima S."/>
            <person name="Kawachi M."/>
            <person name="Toyoda A."/>
            <person name="Nozaki H."/>
        </authorList>
    </citation>
    <scope>NUCLEOTIDE SEQUENCE [LARGE SCALE GENOMIC DNA]</scope>
    <source>
        <strain evidence="1 2">NIES-4017</strain>
    </source>
</reference>
<evidence type="ECO:0008006" key="3">
    <source>
        <dbReference type="Google" id="ProtNLM"/>
    </source>
</evidence>
<comment type="caution">
    <text evidence="1">The sequence shown here is derived from an EMBL/GenBank/DDBJ whole genome shotgun (WGS) entry which is preliminary data.</text>
</comment>
<evidence type="ECO:0000313" key="1">
    <source>
        <dbReference type="EMBL" id="GFR43409.1"/>
    </source>
</evidence>
<evidence type="ECO:0000313" key="2">
    <source>
        <dbReference type="Proteomes" id="UP001054857"/>
    </source>
</evidence>
<organism evidence="1 2">
    <name type="scientific">Astrephomene gubernaculifera</name>
    <dbReference type="NCBI Taxonomy" id="47775"/>
    <lineage>
        <taxon>Eukaryota</taxon>
        <taxon>Viridiplantae</taxon>
        <taxon>Chlorophyta</taxon>
        <taxon>core chlorophytes</taxon>
        <taxon>Chlorophyceae</taxon>
        <taxon>CS clade</taxon>
        <taxon>Chlamydomonadales</taxon>
        <taxon>Astrephomenaceae</taxon>
        <taxon>Astrephomene</taxon>
    </lineage>
</organism>
<sequence length="103" mass="11396">MYELLVREILIVSYFNTGKGEKMGLTNAEDYARKVCEGFRPPRPTCLADAAWALIADCWHDDPVQRPSMGSVLARLRALREAEAVQPTDPRVMGGCVPGCVLM</sequence>
<protein>
    <recommendedName>
        <fullName evidence="3">Serine-threonine/tyrosine-protein kinase catalytic domain-containing protein</fullName>
    </recommendedName>
</protein>
<keyword evidence="2" id="KW-1185">Reference proteome</keyword>